<gene>
    <name evidence="2" type="ORF">V6N12_074014</name>
</gene>
<reference evidence="2 3" key="1">
    <citation type="journal article" date="2024" name="G3 (Bethesda)">
        <title>Genome assembly of Hibiscus sabdariffa L. provides insights into metabolisms of medicinal natural products.</title>
        <authorList>
            <person name="Kim T."/>
        </authorList>
    </citation>
    <scope>NUCLEOTIDE SEQUENCE [LARGE SCALE GENOMIC DNA]</scope>
    <source>
        <strain evidence="2">TK-2024</strain>
        <tissue evidence="2">Old leaves</tissue>
    </source>
</reference>
<name>A0ABR2BFJ3_9ROSI</name>
<evidence type="ECO:0000313" key="2">
    <source>
        <dbReference type="EMBL" id="KAK8505951.1"/>
    </source>
</evidence>
<keyword evidence="3" id="KW-1185">Reference proteome</keyword>
<dbReference type="PANTHER" id="PTHR47723:SF13">
    <property type="entry name" value="PUTATIVE-RELATED"/>
    <property type="match status" value="1"/>
</dbReference>
<dbReference type="InterPro" id="IPR053151">
    <property type="entry name" value="RNase_H-like"/>
</dbReference>
<evidence type="ECO:0000259" key="1">
    <source>
        <dbReference type="Pfam" id="PF13456"/>
    </source>
</evidence>
<dbReference type="PANTHER" id="PTHR47723">
    <property type="entry name" value="OS05G0353850 PROTEIN"/>
    <property type="match status" value="1"/>
</dbReference>
<dbReference type="InterPro" id="IPR002156">
    <property type="entry name" value="RNaseH_domain"/>
</dbReference>
<dbReference type="Pfam" id="PF13456">
    <property type="entry name" value="RVT_3"/>
    <property type="match status" value="1"/>
</dbReference>
<dbReference type="Proteomes" id="UP001472677">
    <property type="component" value="Unassembled WGS sequence"/>
</dbReference>
<feature type="domain" description="RNase H type-1" evidence="1">
    <location>
        <begin position="98"/>
        <end position="148"/>
    </location>
</feature>
<comment type="caution">
    <text evidence="2">The sequence shown here is derived from an EMBL/GenBank/DDBJ whole genome shotgun (WGS) entry which is preliminary data.</text>
</comment>
<accession>A0ABR2BFJ3</accession>
<protein>
    <recommendedName>
        <fullName evidence="1">RNase H type-1 domain-containing protein</fullName>
    </recommendedName>
</protein>
<organism evidence="2 3">
    <name type="scientific">Hibiscus sabdariffa</name>
    <name type="common">roselle</name>
    <dbReference type="NCBI Taxonomy" id="183260"/>
    <lineage>
        <taxon>Eukaryota</taxon>
        <taxon>Viridiplantae</taxon>
        <taxon>Streptophyta</taxon>
        <taxon>Embryophyta</taxon>
        <taxon>Tracheophyta</taxon>
        <taxon>Spermatophyta</taxon>
        <taxon>Magnoliopsida</taxon>
        <taxon>eudicotyledons</taxon>
        <taxon>Gunneridae</taxon>
        <taxon>Pentapetalae</taxon>
        <taxon>rosids</taxon>
        <taxon>malvids</taxon>
        <taxon>Malvales</taxon>
        <taxon>Malvaceae</taxon>
        <taxon>Malvoideae</taxon>
        <taxon>Hibiscus</taxon>
    </lineage>
</organism>
<evidence type="ECO:0000313" key="3">
    <source>
        <dbReference type="Proteomes" id="UP001472677"/>
    </source>
</evidence>
<dbReference type="EMBL" id="JBBPBM010000120">
    <property type="protein sequence ID" value="KAK8505951.1"/>
    <property type="molecule type" value="Genomic_DNA"/>
</dbReference>
<sequence>MVYGCKAHDTLTFSAGPLNLSGNWGMKFSIWCWLLWKECCSMVLDEEYSERDGVCDKGRRLIAECERTYRWVKLNVDATVCHADGRASIGGAFRDDTEVERILHRSSSTLATSALVVAILDWLQKDWEVSVRHINRERNGVADSLATMGRDHGLHGSVFMIPPRNLGARVEEERHGWVSIRLAESLVNHRSGGLVAMEDPGGFLLYMKFMVSVGANPILGFKMRKNSPLIANAYP</sequence>
<proteinExistence type="predicted"/>